<proteinExistence type="predicted"/>
<comment type="caution">
    <text evidence="2">The sequence shown here is derived from an EMBL/GenBank/DDBJ whole genome shotgun (WGS) entry which is preliminary data.</text>
</comment>
<evidence type="ECO:0000256" key="1">
    <source>
        <dbReference type="SAM" id="MobiDB-lite"/>
    </source>
</evidence>
<name>A0A2P6MJV4_ALKUR</name>
<sequence>MRRPEKGGPEAVAAGPGSAGRGTKTLLRGPTSPVSGPGAWLPDHRERQAEHFRRLTGPEMSRIGPQPIRRPRKPSENESIRIATAVVETATPGIPDRHRSRKDRSARSGPLHPR</sequence>
<dbReference type="AlphaFoldDB" id="A0A2P6MJV4"/>
<evidence type="ECO:0000313" key="3">
    <source>
        <dbReference type="Proteomes" id="UP000243650"/>
    </source>
</evidence>
<organism evidence="2 3">
    <name type="scientific">Alkalicoccus urumqiensis</name>
    <name type="common">Bacillus urumqiensis</name>
    <dbReference type="NCBI Taxonomy" id="1548213"/>
    <lineage>
        <taxon>Bacteria</taxon>
        <taxon>Bacillati</taxon>
        <taxon>Bacillota</taxon>
        <taxon>Bacilli</taxon>
        <taxon>Bacillales</taxon>
        <taxon>Bacillaceae</taxon>
        <taxon>Alkalicoccus</taxon>
    </lineage>
</organism>
<evidence type="ECO:0000313" key="2">
    <source>
        <dbReference type="EMBL" id="PRO66559.1"/>
    </source>
</evidence>
<gene>
    <name evidence="2" type="ORF">C6I21_04235</name>
</gene>
<feature type="region of interest" description="Disordered" evidence="1">
    <location>
        <begin position="56"/>
        <end position="114"/>
    </location>
</feature>
<feature type="region of interest" description="Disordered" evidence="1">
    <location>
        <begin position="1"/>
        <end position="42"/>
    </location>
</feature>
<accession>A0A2P6MJV4</accession>
<protein>
    <submittedName>
        <fullName evidence="2">Uncharacterized protein</fullName>
    </submittedName>
</protein>
<dbReference type="Proteomes" id="UP000243650">
    <property type="component" value="Unassembled WGS sequence"/>
</dbReference>
<reference evidence="2 3" key="1">
    <citation type="submission" date="2018-03" db="EMBL/GenBank/DDBJ databases">
        <title>Bacillus urumqiensis sp. nov., a moderately haloalkaliphilic bacterium isolated from a salt lake.</title>
        <authorList>
            <person name="Zhao B."/>
            <person name="Liao Z."/>
        </authorList>
    </citation>
    <scope>NUCLEOTIDE SEQUENCE [LARGE SCALE GENOMIC DNA]</scope>
    <source>
        <strain evidence="2 3">BZ-SZ-XJ18</strain>
    </source>
</reference>
<keyword evidence="3" id="KW-1185">Reference proteome</keyword>
<dbReference type="EMBL" id="PVNS01000003">
    <property type="protein sequence ID" value="PRO66559.1"/>
    <property type="molecule type" value="Genomic_DNA"/>
</dbReference>